<feature type="region of interest" description="Disordered" evidence="1">
    <location>
        <begin position="26"/>
        <end position="81"/>
    </location>
</feature>
<organism evidence="2 3">
    <name type="scientific">Chelonia mydas</name>
    <name type="common">Green sea-turtle</name>
    <name type="synonym">Chelonia agassizi</name>
    <dbReference type="NCBI Taxonomy" id="8469"/>
    <lineage>
        <taxon>Eukaryota</taxon>
        <taxon>Metazoa</taxon>
        <taxon>Chordata</taxon>
        <taxon>Craniata</taxon>
        <taxon>Vertebrata</taxon>
        <taxon>Euteleostomi</taxon>
        <taxon>Archelosauria</taxon>
        <taxon>Testudinata</taxon>
        <taxon>Testudines</taxon>
        <taxon>Cryptodira</taxon>
        <taxon>Durocryptodira</taxon>
        <taxon>Americhelydia</taxon>
        <taxon>Chelonioidea</taxon>
        <taxon>Cheloniidae</taxon>
        <taxon>Chelonia</taxon>
    </lineage>
</organism>
<dbReference type="Proteomes" id="UP000031443">
    <property type="component" value="Unassembled WGS sequence"/>
</dbReference>
<evidence type="ECO:0000256" key="1">
    <source>
        <dbReference type="SAM" id="MobiDB-lite"/>
    </source>
</evidence>
<gene>
    <name evidence="2" type="ORF">UY3_03575</name>
</gene>
<sequence length="93" mass="10477">MPTDDPARLLQTKVASDYLLSVRWSVPQRVEGSSRKEADTNGRDPGKNSPRPHGRVRWSKCPSELKGQAEKKQTPMDETQERTAAIRMMTALL</sequence>
<dbReference type="EMBL" id="KB517361">
    <property type="protein sequence ID" value="EMP39205.1"/>
    <property type="molecule type" value="Genomic_DNA"/>
</dbReference>
<dbReference type="AlphaFoldDB" id="M7BTT9"/>
<reference evidence="3" key="1">
    <citation type="journal article" date="2013" name="Nat. Genet.">
        <title>The draft genomes of soft-shell turtle and green sea turtle yield insights into the development and evolution of the turtle-specific body plan.</title>
        <authorList>
            <person name="Wang Z."/>
            <person name="Pascual-Anaya J."/>
            <person name="Zadissa A."/>
            <person name="Li W."/>
            <person name="Niimura Y."/>
            <person name="Huang Z."/>
            <person name="Li C."/>
            <person name="White S."/>
            <person name="Xiong Z."/>
            <person name="Fang D."/>
            <person name="Wang B."/>
            <person name="Ming Y."/>
            <person name="Chen Y."/>
            <person name="Zheng Y."/>
            <person name="Kuraku S."/>
            <person name="Pignatelli M."/>
            <person name="Herrero J."/>
            <person name="Beal K."/>
            <person name="Nozawa M."/>
            <person name="Li Q."/>
            <person name="Wang J."/>
            <person name="Zhang H."/>
            <person name="Yu L."/>
            <person name="Shigenobu S."/>
            <person name="Wang J."/>
            <person name="Liu J."/>
            <person name="Flicek P."/>
            <person name="Searle S."/>
            <person name="Wang J."/>
            <person name="Kuratani S."/>
            <person name="Yin Y."/>
            <person name="Aken B."/>
            <person name="Zhang G."/>
            <person name="Irie N."/>
        </authorList>
    </citation>
    <scope>NUCLEOTIDE SEQUENCE [LARGE SCALE GENOMIC DNA]</scope>
</reference>
<feature type="compositionally biased region" description="Basic and acidic residues" evidence="1">
    <location>
        <begin position="32"/>
        <end position="46"/>
    </location>
</feature>
<protein>
    <submittedName>
        <fullName evidence="2">Uncharacterized protein</fullName>
    </submittedName>
</protein>
<proteinExistence type="predicted"/>
<evidence type="ECO:0000313" key="3">
    <source>
        <dbReference type="Proteomes" id="UP000031443"/>
    </source>
</evidence>
<evidence type="ECO:0000313" key="2">
    <source>
        <dbReference type="EMBL" id="EMP39205.1"/>
    </source>
</evidence>
<keyword evidence="3" id="KW-1185">Reference proteome</keyword>
<feature type="compositionally biased region" description="Basic and acidic residues" evidence="1">
    <location>
        <begin position="67"/>
        <end position="81"/>
    </location>
</feature>
<name>M7BTT9_CHEMY</name>
<accession>M7BTT9</accession>